<keyword evidence="2" id="KW-1185">Reference proteome</keyword>
<evidence type="ECO:0000313" key="1">
    <source>
        <dbReference type="EMBL" id="KQC86513.1"/>
    </source>
</evidence>
<dbReference type="Proteomes" id="UP000050833">
    <property type="component" value="Unassembled WGS sequence"/>
</dbReference>
<comment type="caution">
    <text evidence="1">The sequence shown here is derived from an EMBL/GenBank/DDBJ whole genome shotgun (WGS) entry which is preliminary data.</text>
</comment>
<dbReference type="EMBL" id="LLKB01000001">
    <property type="protein sequence ID" value="KQC86513.1"/>
    <property type="molecule type" value="Genomic_DNA"/>
</dbReference>
<reference evidence="1 2" key="1">
    <citation type="submission" date="2015-10" db="EMBL/GenBank/DDBJ databases">
        <title>Butyribacter intestini gen. nov., sp. nov., a butyric acid-producing bacterium of the family Lachnospiraceae isolated from the human faeces.</title>
        <authorList>
            <person name="Zou Y."/>
            <person name="Xue W."/>
            <person name="Luo G."/>
            <person name="Lv M."/>
        </authorList>
    </citation>
    <scope>NUCLEOTIDE SEQUENCE [LARGE SCALE GENOMIC DNA]</scope>
    <source>
        <strain evidence="1 2">TF01-11</strain>
    </source>
</reference>
<gene>
    <name evidence="1" type="ORF">APZ18_04845</name>
</gene>
<evidence type="ECO:0000313" key="2">
    <source>
        <dbReference type="Proteomes" id="UP000050833"/>
    </source>
</evidence>
<protein>
    <submittedName>
        <fullName evidence="1">Uncharacterized protein</fullName>
    </submittedName>
</protein>
<organism evidence="1 2">
    <name type="scientific">Butyribacter intestini</name>
    <dbReference type="NCBI Taxonomy" id="1703332"/>
    <lineage>
        <taxon>Bacteria</taxon>
        <taxon>Bacillati</taxon>
        <taxon>Bacillota</taxon>
        <taxon>Clostridia</taxon>
        <taxon>Lachnospirales</taxon>
        <taxon>Lachnospiraceae</taxon>
        <taxon>Butyribacter</taxon>
    </lineage>
</organism>
<dbReference type="InterPro" id="IPR043740">
    <property type="entry name" value="DUF5685"/>
</dbReference>
<dbReference type="AlphaFoldDB" id="A0AAW3JUC3"/>
<accession>A0AAW3JUC3</accession>
<dbReference type="Pfam" id="PF18937">
    <property type="entry name" value="DUF5685"/>
    <property type="match status" value="1"/>
</dbReference>
<name>A0AAW3JUC3_9FIRM</name>
<sequence>MFGYIIPNYDELKVKEFKHYHEFYCGLCQSLKKYAGLRGQISLTYDMTFLGLLLSSLYEDEPADMSECRCVAHPKKKHRYVISEYIDYAADMNVLMTYYKCMDDWNDEKKFLKVVYGKLLKKKEKSIALRYEEKTNIILENLASLYMAEKAQSQDLDEVSGYFGKICEAIFEYKNDEWSEILKKIGFYLGKFIYLLDAYEDMNEDEKKDCYNPLIRLKEQKREKFDDYMHDIFVMMMSKAGRAYDRLPIVENSGILDNIIYSGVWQKYNRILSAADKDNLKTDNPDWRKI</sequence>
<proteinExistence type="predicted"/>
<dbReference type="RefSeq" id="WP_055942115.1">
    <property type="nucleotide sequence ID" value="NZ_JAQDCV010000001.1"/>
</dbReference>